<dbReference type="AlphaFoldDB" id="A0A7J6X6V1"/>
<organism evidence="1 2">
    <name type="scientific">Thalictrum thalictroides</name>
    <name type="common">Rue-anemone</name>
    <name type="synonym">Anemone thalictroides</name>
    <dbReference type="NCBI Taxonomy" id="46969"/>
    <lineage>
        <taxon>Eukaryota</taxon>
        <taxon>Viridiplantae</taxon>
        <taxon>Streptophyta</taxon>
        <taxon>Embryophyta</taxon>
        <taxon>Tracheophyta</taxon>
        <taxon>Spermatophyta</taxon>
        <taxon>Magnoliopsida</taxon>
        <taxon>Ranunculales</taxon>
        <taxon>Ranunculaceae</taxon>
        <taxon>Thalictroideae</taxon>
        <taxon>Thalictrum</taxon>
    </lineage>
</organism>
<evidence type="ECO:0000313" key="1">
    <source>
        <dbReference type="EMBL" id="KAF5204575.1"/>
    </source>
</evidence>
<proteinExistence type="predicted"/>
<comment type="caution">
    <text evidence="1">The sequence shown here is derived from an EMBL/GenBank/DDBJ whole genome shotgun (WGS) entry which is preliminary data.</text>
</comment>
<dbReference type="Proteomes" id="UP000554482">
    <property type="component" value="Unassembled WGS sequence"/>
</dbReference>
<reference evidence="1 2" key="1">
    <citation type="submission" date="2020-06" db="EMBL/GenBank/DDBJ databases">
        <title>Transcriptomic and genomic resources for Thalictrum thalictroides and T. hernandezii: Facilitating candidate gene discovery in an emerging model plant lineage.</title>
        <authorList>
            <person name="Arias T."/>
            <person name="Riano-Pachon D.M."/>
            <person name="Di Stilio V.S."/>
        </authorList>
    </citation>
    <scope>NUCLEOTIDE SEQUENCE [LARGE SCALE GENOMIC DNA]</scope>
    <source>
        <strain evidence="2">cv. WT478/WT964</strain>
        <tissue evidence="1">Leaves</tissue>
    </source>
</reference>
<protein>
    <submittedName>
        <fullName evidence="1">Uncharacterized protein</fullName>
    </submittedName>
</protein>
<name>A0A7J6X6V1_THATH</name>
<evidence type="ECO:0000313" key="2">
    <source>
        <dbReference type="Proteomes" id="UP000554482"/>
    </source>
</evidence>
<gene>
    <name evidence="1" type="ORF">FRX31_005839</name>
</gene>
<sequence length="62" mass="6986">MGSLLHQPPQSSASGVSNSITNLRYTIYPNPSNFNDYLRQIGTLYPYTIAVPFKQQEARPEL</sequence>
<keyword evidence="2" id="KW-1185">Reference proteome</keyword>
<accession>A0A7J6X6V1</accession>
<dbReference type="EMBL" id="JABWDY010005277">
    <property type="protein sequence ID" value="KAF5204575.1"/>
    <property type="molecule type" value="Genomic_DNA"/>
</dbReference>